<evidence type="ECO:0000259" key="7">
    <source>
        <dbReference type="SMART" id="SM00833"/>
    </source>
</evidence>
<dbReference type="OrthoDB" id="9808822at2"/>
<dbReference type="Gene3D" id="3.40.50.300">
    <property type="entry name" value="P-loop containing nucleotide triphosphate hydrolases"/>
    <property type="match status" value="1"/>
</dbReference>
<protein>
    <recommendedName>
        <fullName evidence="7">CobW C-terminal domain-containing protein</fullName>
    </recommendedName>
</protein>
<evidence type="ECO:0000256" key="6">
    <source>
        <dbReference type="ARBA" id="ARBA00049117"/>
    </source>
</evidence>
<evidence type="ECO:0000256" key="5">
    <source>
        <dbReference type="ARBA" id="ARBA00045658"/>
    </source>
</evidence>
<evidence type="ECO:0000313" key="8">
    <source>
        <dbReference type="EMBL" id="OZI30865.1"/>
    </source>
</evidence>
<accession>A0A261S123</accession>
<keyword evidence="2" id="KW-0378">Hydrolase</keyword>
<dbReference type="InterPro" id="IPR036627">
    <property type="entry name" value="CobW-likC_sf"/>
</dbReference>
<name>A0A261S123_9BORD</name>
<keyword evidence="3" id="KW-0143">Chaperone</keyword>
<gene>
    <name evidence="8" type="ORF">CAL29_23115</name>
</gene>
<evidence type="ECO:0000313" key="9">
    <source>
        <dbReference type="Proteomes" id="UP000216020"/>
    </source>
</evidence>
<dbReference type="InterPro" id="IPR011629">
    <property type="entry name" value="CobW-like_C"/>
</dbReference>
<reference evidence="9" key="1">
    <citation type="submission" date="2017-05" db="EMBL/GenBank/DDBJ databases">
        <title>Complete and WGS of Bordetella genogroups.</title>
        <authorList>
            <person name="Spilker T."/>
            <person name="Lipuma J."/>
        </authorList>
    </citation>
    <scope>NUCLEOTIDE SEQUENCE [LARGE SCALE GENOMIC DNA]</scope>
    <source>
        <strain evidence="9">AU16122</strain>
    </source>
</reference>
<dbReference type="PANTHER" id="PTHR13748">
    <property type="entry name" value="COBW-RELATED"/>
    <property type="match status" value="1"/>
</dbReference>
<sequence length="340" mass="36792">MARLVPRLELNVVTGFLGSGKTTLLKRYLRQQPADAVLVIINEFGRESIDDRIALHLNSEIEAIADGCLCCTVLERLREALLNVLTRRARGELPRLERIIVETSGLADPAPILGTILSDENLDEYIRVGPCVATFDALEGLHTLGRFTEAATQLAAADRVIVTKSDLADSASLASLTAAVRSVNPACELTLNDVPGAIFAPVANTLADTGRLPGPDATPGAGRAAPPHTHTNAVQTFSTVLDRSVDWATFSVWLTALLNRHGDRILRFKSILDVRAAGKLVVQGVRHRVYPPSHLPPAEDQDNVSRLVFITRGMDERKILDSLARVTKAASPLGNIFPDR</sequence>
<dbReference type="Pfam" id="PF02492">
    <property type="entry name" value="cobW"/>
    <property type="match status" value="1"/>
</dbReference>
<keyword evidence="1" id="KW-0547">Nucleotide-binding</keyword>
<dbReference type="CDD" id="cd03112">
    <property type="entry name" value="CobW-like"/>
    <property type="match status" value="1"/>
</dbReference>
<keyword evidence="9" id="KW-1185">Reference proteome</keyword>
<evidence type="ECO:0000256" key="3">
    <source>
        <dbReference type="ARBA" id="ARBA00023186"/>
    </source>
</evidence>
<dbReference type="Pfam" id="PF07683">
    <property type="entry name" value="CobW_C"/>
    <property type="match status" value="1"/>
</dbReference>
<dbReference type="PANTHER" id="PTHR13748:SF62">
    <property type="entry name" value="COBW DOMAIN-CONTAINING PROTEIN"/>
    <property type="match status" value="1"/>
</dbReference>
<dbReference type="GO" id="GO:0016787">
    <property type="term" value="F:hydrolase activity"/>
    <property type="evidence" value="ECO:0007669"/>
    <property type="project" value="UniProtKB-KW"/>
</dbReference>
<comment type="catalytic activity">
    <reaction evidence="6">
        <text>GTP + H2O = GDP + phosphate + H(+)</text>
        <dbReference type="Rhea" id="RHEA:19669"/>
        <dbReference type="ChEBI" id="CHEBI:15377"/>
        <dbReference type="ChEBI" id="CHEBI:15378"/>
        <dbReference type="ChEBI" id="CHEBI:37565"/>
        <dbReference type="ChEBI" id="CHEBI:43474"/>
        <dbReference type="ChEBI" id="CHEBI:58189"/>
    </reaction>
    <physiologicalReaction direction="left-to-right" evidence="6">
        <dbReference type="Rhea" id="RHEA:19670"/>
    </physiologicalReaction>
</comment>
<dbReference type="InterPro" id="IPR003495">
    <property type="entry name" value="CobW/HypB/UreG_nucleotide-bd"/>
</dbReference>
<dbReference type="InterPro" id="IPR027417">
    <property type="entry name" value="P-loop_NTPase"/>
</dbReference>
<dbReference type="EMBL" id="NEVM01000005">
    <property type="protein sequence ID" value="OZI30865.1"/>
    <property type="molecule type" value="Genomic_DNA"/>
</dbReference>
<comment type="function">
    <text evidence="5">Zinc chaperone that directly transfers zinc cofactor to target proteins, thereby activating them. Zinc is transferred from the CXCC motif in the GTPase domain to the zinc binding site in target proteins in a process requiring GTP hydrolysis.</text>
</comment>
<comment type="similarity">
    <text evidence="4">Belongs to the SIMIBI class G3E GTPase family. ZNG1 subfamily.</text>
</comment>
<dbReference type="SUPFAM" id="SSF90002">
    <property type="entry name" value="Hypothetical protein YjiA, C-terminal domain"/>
    <property type="match status" value="1"/>
</dbReference>
<dbReference type="SUPFAM" id="SSF52540">
    <property type="entry name" value="P-loop containing nucleoside triphosphate hydrolases"/>
    <property type="match status" value="1"/>
</dbReference>
<dbReference type="InterPro" id="IPR051316">
    <property type="entry name" value="Zinc-reg_GTPase_activator"/>
</dbReference>
<dbReference type="Gene3D" id="3.30.1220.10">
    <property type="entry name" value="CobW-like, C-terminal domain"/>
    <property type="match status" value="1"/>
</dbReference>
<comment type="caution">
    <text evidence="8">The sequence shown here is derived from an EMBL/GenBank/DDBJ whole genome shotgun (WGS) entry which is preliminary data.</text>
</comment>
<dbReference type="Proteomes" id="UP000216020">
    <property type="component" value="Unassembled WGS sequence"/>
</dbReference>
<dbReference type="GO" id="GO:0000166">
    <property type="term" value="F:nucleotide binding"/>
    <property type="evidence" value="ECO:0007669"/>
    <property type="project" value="UniProtKB-KW"/>
</dbReference>
<proteinExistence type="inferred from homology"/>
<organism evidence="8 9">
    <name type="scientific">Bordetella genomosp. 10</name>
    <dbReference type="NCBI Taxonomy" id="1416804"/>
    <lineage>
        <taxon>Bacteria</taxon>
        <taxon>Pseudomonadati</taxon>
        <taxon>Pseudomonadota</taxon>
        <taxon>Betaproteobacteria</taxon>
        <taxon>Burkholderiales</taxon>
        <taxon>Alcaligenaceae</taxon>
        <taxon>Bordetella</taxon>
    </lineage>
</organism>
<feature type="domain" description="CobW C-terminal" evidence="7">
    <location>
        <begin position="234"/>
        <end position="327"/>
    </location>
</feature>
<evidence type="ECO:0000256" key="4">
    <source>
        <dbReference type="ARBA" id="ARBA00034320"/>
    </source>
</evidence>
<dbReference type="SMART" id="SM00833">
    <property type="entry name" value="CobW_C"/>
    <property type="match status" value="1"/>
</dbReference>
<evidence type="ECO:0000256" key="2">
    <source>
        <dbReference type="ARBA" id="ARBA00022801"/>
    </source>
</evidence>
<dbReference type="GO" id="GO:0005737">
    <property type="term" value="C:cytoplasm"/>
    <property type="evidence" value="ECO:0007669"/>
    <property type="project" value="TreeGrafter"/>
</dbReference>
<dbReference type="AlphaFoldDB" id="A0A261S123"/>
<dbReference type="RefSeq" id="WP_094855287.1">
    <property type="nucleotide sequence ID" value="NZ_NEVM01000005.1"/>
</dbReference>
<evidence type="ECO:0000256" key="1">
    <source>
        <dbReference type="ARBA" id="ARBA00022741"/>
    </source>
</evidence>